<accession>A0ABT8W0N7</accession>
<dbReference type="RefSeq" id="WP_302909588.1">
    <property type="nucleotide sequence ID" value="NZ_JAUMIS010000001.1"/>
</dbReference>
<dbReference type="NCBIfam" id="TIGR02595">
    <property type="entry name" value="PEP_CTERM"/>
    <property type="match status" value="1"/>
</dbReference>
<protein>
    <submittedName>
        <fullName evidence="3">PEP-CTERM sorting domain-containing protein</fullName>
    </submittedName>
</protein>
<evidence type="ECO:0000259" key="2">
    <source>
        <dbReference type="Pfam" id="PF07589"/>
    </source>
</evidence>
<name>A0ABT8W0N7_9GAMM</name>
<proteinExistence type="predicted"/>
<dbReference type="EMBL" id="JAUMIS010000001">
    <property type="protein sequence ID" value="MDO3721780.1"/>
    <property type="molecule type" value="Genomic_DNA"/>
</dbReference>
<keyword evidence="1" id="KW-0732">Signal</keyword>
<evidence type="ECO:0000313" key="3">
    <source>
        <dbReference type="EMBL" id="MDO3721780.1"/>
    </source>
</evidence>
<comment type="caution">
    <text evidence="3">The sequence shown here is derived from an EMBL/GenBank/DDBJ whole genome shotgun (WGS) entry which is preliminary data.</text>
</comment>
<gene>
    <name evidence="3" type="ORF">QVZ43_08575</name>
</gene>
<organism evidence="3 4">
    <name type="scientific">Marinobacter suaedae</name>
    <dbReference type="NCBI Taxonomy" id="3057675"/>
    <lineage>
        <taxon>Bacteria</taxon>
        <taxon>Pseudomonadati</taxon>
        <taxon>Pseudomonadota</taxon>
        <taxon>Gammaproteobacteria</taxon>
        <taxon>Pseudomonadales</taxon>
        <taxon>Marinobacteraceae</taxon>
        <taxon>Marinobacter</taxon>
    </lineage>
</organism>
<evidence type="ECO:0000313" key="4">
    <source>
        <dbReference type="Proteomes" id="UP001168640"/>
    </source>
</evidence>
<evidence type="ECO:0000256" key="1">
    <source>
        <dbReference type="SAM" id="SignalP"/>
    </source>
</evidence>
<reference evidence="3" key="1">
    <citation type="submission" date="2023-07" db="EMBL/GenBank/DDBJ databases">
        <title>Marinobacter sp. chi1 genome sequencing and assembly.</title>
        <authorList>
            <person name="Park S."/>
        </authorList>
    </citation>
    <scope>NUCLEOTIDE SEQUENCE</scope>
    <source>
        <strain evidence="3">Chi1</strain>
    </source>
</reference>
<sequence>MGEKVMKTLIQSAAVAVSMIMASGASAYMLDGVDVGELDGLIGYTDNLNENPDGACTSGPSGSGHASELCWVNNLLAEDGVGPTTYVEANKVPDQEALLVDGESSIYAFELSYESQYILLKKSGVWALLENEFNRGWAVFDTSLLPAGLNLPDPGDSQWVISHIAPLGTDVSVPEPGSLVLLGLGLVGLGVARRKVS</sequence>
<dbReference type="Proteomes" id="UP001168640">
    <property type="component" value="Unassembled WGS sequence"/>
</dbReference>
<feature type="signal peptide" evidence="1">
    <location>
        <begin position="1"/>
        <end position="27"/>
    </location>
</feature>
<keyword evidence="4" id="KW-1185">Reference proteome</keyword>
<feature type="chain" id="PRO_5046784543" evidence="1">
    <location>
        <begin position="28"/>
        <end position="197"/>
    </location>
</feature>
<dbReference type="Pfam" id="PF07589">
    <property type="entry name" value="PEP-CTERM"/>
    <property type="match status" value="1"/>
</dbReference>
<feature type="domain" description="Ice-binding protein C-terminal" evidence="2">
    <location>
        <begin position="172"/>
        <end position="194"/>
    </location>
</feature>
<dbReference type="InterPro" id="IPR013424">
    <property type="entry name" value="Ice-binding_C"/>
</dbReference>